<gene>
    <name evidence="8" type="ORF">Vafri_14805</name>
</gene>
<feature type="compositionally biased region" description="Low complexity" evidence="6">
    <location>
        <begin position="422"/>
        <end position="431"/>
    </location>
</feature>
<keyword evidence="5" id="KW-0460">Magnesium</keyword>
<feature type="compositionally biased region" description="Polar residues" evidence="6">
    <location>
        <begin position="681"/>
        <end position="691"/>
    </location>
</feature>
<feature type="compositionally biased region" description="Basic and acidic residues" evidence="6">
    <location>
        <begin position="604"/>
        <end position="618"/>
    </location>
</feature>
<feature type="region of interest" description="Disordered" evidence="6">
    <location>
        <begin position="408"/>
        <end position="458"/>
    </location>
</feature>
<dbReference type="InterPro" id="IPR000023">
    <property type="entry name" value="Phosphofructokinase_dom"/>
</dbReference>
<sequence>TAPGGGGGVSGPSGGSVHRHLHNVSTLADRVCVSLPSWAMRGGPRKRIFFEPSRVSAAIVTCGHICPGVNDVVQAIVHRLTDYGVPEGQVLGICDGFRGFDPRHPAKPRPLTRHVVEGAHLRGGSMLGTSKGWADIDAVVAKIAMWEVNHLYVIGGDGGLRAAQLISEQCRARDLPCCVVGVPKSIENDILLVDRTFGFETAVQEVQRPLLAAKVEASSIRGGIGLVKVMGRHSGFLAMQASLASGVVDVCLIPEVSFTMDGPHGLLSYLGTVLERKGHAVVCVAEGAGQELINAHTPLTKDLLGNPVLHDIGVYLKARFKMHFKDMAEVRYIDPTYMIRTTPCNSLDHIYARVLAHNAVDAAFSGYTGVTVGMCNNHHVLLPIPLVVQAPRRVDPWGMAWNRLRADSGQPSFHPPPSLGRAAISSTASSESEYDTEGTSSPFASVSESSLPSPTLSPAGSVADIATTSAVTAVAAAAADEVMAAAEAAAEGGDGGKGRSPSPTAVPQADETDVMTWMGSEPTGPQDTMSSAAAAGSHGLYGGGEAISPSVEPADVTGEQLHVLATEPIQADLPWPAPPQPGSLSSGPGGGGDSTVFDSCGATESDHSSVDLEADRSGRSSRQAAVSTMAAAEGRKEPGREEAAPAAAAPSTAAAANAPSLPSTIRSSVSPDRVAGRTAEQKGSSNSSHTPPQGGPRGALGAVLRTVTGAAAAAAAAASGGGGGSGGGGANGSRGTRSGAGPVGGGEGGGNGQVRKCEAGDNMQRASDGGPLEGRRAASGVTPPPLPPPPPSSSSKRTPGSQRRPSHRAPYRADDDSE</sequence>
<organism evidence="8 9">
    <name type="scientific">Volvox africanus</name>
    <dbReference type="NCBI Taxonomy" id="51714"/>
    <lineage>
        <taxon>Eukaryota</taxon>
        <taxon>Viridiplantae</taxon>
        <taxon>Chlorophyta</taxon>
        <taxon>core chlorophytes</taxon>
        <taxon>Chlorophyceae</taxon>
        <taxon>CS clade</taxon>
        <taxon>Chlamydomonadales</taxon>
        <taxon>Volvocaceae</taxon>
        <taxon>Volvox</taxon>
    </lineage>
</organism>
<dbReference type="EMBL" id="BNCO01000038">
    <property type="protein sequence ID" value="GIL60176.1"/>
    <property type="molecule type" value="Genomic_DNA"/>
</dbReference>
<feature type="compositionally biased region" description="Gly residues" evidence="6">
    <location>
        <begin position="741"/>
        <end position="752"/>
    </location>
</feature>
<accession>A0A8J4BF16</accession>
<dbReference type="Gene3D" id="3.40.50.450">
    <property type="match status" value="1"/>
</dbReference>
<dbReference type="FunFam" id="3.40.50.460:FF:000018">
    <property type="entry name" value="Phosphofructokinase"/>
    <property type="match status" value="1"/>
</dbReference>
<feature type="non-terminal residue" evidence="8">
    <location>
        <position position="1"/>
    </location>
</feature>
<dbReference type="Proteomes" id="UP000747399">
    <property type="component" value="Unassembled WGS sequence"/>
</dbReference>
<feature type="region of interest" description="Disordered" evidence="6">
    <location>
        <begin position="571"/>
        <end position="818"/>
    </location>
</feature>
<protein>
    <recommendedName>
        <fullName evidence="7">Phosphofructokinase domain-containing protein</fullName>
    </recommendedName>
</protein>
<dbReference type="Pfam" id="PF00365">
    <property type="entry name" value="PFK"/>
    <property type="match status" value="1"/>
</dbReference>
<keyword evidence="9" id="KW-1185">Reference proteome</keyword>
<reference evidence="8" key="1">
    <citation type="journal article" date="2021" name="Proc. Natl. Acad. Sci. U.S.A.">
        <title>Three genomes in the algal genus Volvox reveal the fate of a haploid sex-determining region after a transition to homothallism.</title>
        <authorList>
            <person name="Yamamoto K."/>
            <person name="Hamaji T."/>
            <person name="Kawai-Toyooka H."/>
            <person name="Matsuzaki R."/>
            <person name="Takahashi F."/>
            <person name="Nishimura Y."/>
            <person name="Kawachi M."/>
            <person name="Noguchi H."/>
            <person name="Minakuchi Y."/>
            <person name="Umen J.G."/>
            <person name="Toyoda A."/>
            <person name="Nozaki H."/>
        </authorList>
    </citation>
    <scope>NUCLEOTIDE SEQUENCE</scope>
    <source>
        <strain evidence="8">NIES-3780</strain>
    </source>
</reference>
<evidence type="ECO:0000256" key="3">
    <source>
        <dbReference type="ARBA" id="ARBA00022723"/>
    </source>
</evidence>
<dbReference type="UniPathway" id="UPA00109">
    <property type="reaction ID" value="UER00182"/>
</dbReference>
<evidence type="ECO:0000256" key="6">
    <source>
        <dbReference type="SAM" id="MobiDB-lite"/>
    </source>
</evidence>
<comment type="caution">
    <text evidence="8">The sequence shown here is derived from an EMBL/GenBank/DDBJ whole genome shotgun (WGS) entry which is preliminary data.</text>
</comment>
<dbReference type="PRINTS" id="PR00476">
    <property type="entry name" value="PHFRCTKINASE"/>
</dbReference>
<evidence type="ECO:0000313" key="8">
    <source>
        <dbReference type="EMBL" id="GIL60176.1"/>
    </source>
</evidence>
<dbReference type="InterPro" id="IPR035966">
    <property type="entry name" value="PKF_sf"/>
</dbReference>
<dbReference type="PANTHER" id="PTHR45770">
    <property type="entry name" value="ATP-DEPENDENT 6-PHOSPHOFRUCTOKINASE 1"/>
    <property type="match status" value="1"/>
</dbReference>
<feature type="region of interest" description="Disordered" evidence="6">
    <location>
        <begin position="489"/>
        <end position="551"/>
    </location>
</feature>
<evidence type="ECO:0000256" key="2">
    <source>
        <dbReference type="ARBA" id="ARBA00022679"/>
    </source>
</evidence>
<evidence type="ECO:0000256" key="1">
    <source>
        <dbReference type="ARBA" id="ARBA00001946"/>
    </source>
</evidence>
<feature type="compositionally biased region" description="Low complexity" evidence="6">
    <location>
        <begin position="439"/>
        <end position="458"/>
    </location>
</feature>
<feature type="domain" description="Phosphofructokinase" evidence="7">
    <location>
        <begin position="57"/>
        <end position="362"/>
    </location>
</feature>
<name>A0A8J4BF16_9CHLO</name>
<feature type="compositionally biased region" description="Gly residues" evidence="6">
    <location>
        <begin position="719"/>
        <end position="732"/>
    </location>
</feature>
<dbReference type="InterPro" id="IPR050929">
    <property type="entry name" value="PFKA"/>
</dbReference>
<dbReference type="SUPFAM" id="SSF53784">
    <property type="entry name" value="Phosphofructokinase"/>
    <property type="match status" value="1"/>
</dbReference>
<evidence type="ECO:0000259" key="7">
    <source>
        <dbReference type="Pfam" id="PF00365"/>
    </source>
</evidence>
<dbReference type="AlphaFoldDB" id="A0A8J4BF16"/>
<feature type="compositionally biased region" description="Basic and acidic residues" evidence="6">
    <location>
        <begin position="633"/>
        <end position="643"/>
    </location>
</feature>
<dbReference type="InterPro" id="IPR022953">
    <property type="entry name" value="ATP_PFK"/>
</dbReference>
<evidence type="ECO:0000256" key="5">
    <source>
        <dbReference type="ARBA" id="ARBA00022842"/>
    </source>
</evidence>
<comment type="cofactor">
    <cofactor evidence="1">
        <name>Mg(2+)</name>
        <dbReference type="ChEBI" id="CHEBI:18420"/>
    </cofactor>
</comment>
<dbReference type="GO" id="GO:0006002">
    <property type="term" value="P:fructose 6-phosphate metabolic process"/>
    <property type="evidence" value="ECO:0007669"/>
    <property type="project" value="InterPro"/>
</dbReference>
<dbReference type="GO" id="GO:0003872">
    <property type="term" value="F:6-phosphofructokinase activity"/>
    <property type="evidence" value="ECO:0007669"/>
    <property type="project" value="InterPro"/>
</dbReference>
<dbReference type="GO" id="GO:0046872">
    <property type="term" value="F:metal ion binding"/>
    <property type="evidence" value="ECO:0007669"/>
    <property type="project" value="UniProtKB-KW"/>
</dbReference>
<proteinExistence type="predicted"/>
<evidence type="ECO:0000313" key="9">
    <source>
        <dbReference type="Proteomes" id="UP000747399"/>
    </source>
</evidence>
<evidence type="ECO:0000256" key="4">
    <source>
        <dbReference type="ARBA" id="ARBA00022777"/>
    </source>
</evidence>
<feature type="compositionally biased region" description="Low complexity" evidence="6">
    <location>
        <begin position="708"/>
        <end position="718"/>
    </location>
</feature>
<keyword evidence="2" id="KW-0808">Transferase</keyword>
<feature type="compositionally biased region" description="Low complexity" evidence="6">
    <location>
        <begin position="644"/>
        <end position="663"/>
    </location>
</feature>
<keyword evidence="3" id="KW-0479">Metal-binding</keyword>
<keyword evidence="4" id="KW-0418">Kinase</keyword>
<feature type="compositionally biased region" description="Pro residues" evidence="6">
    <location>
        <begin position="782"/>
        <end position="792"/>
    </location>
</feature>
<dbReference type="NCBIfam" id="NF005301">
    <property type="entry name" value="PRK06830.1"/>
    <property type="match status" value="1"/>
</dbReference>